<gene>
    <name evidence="9" type="ORF">COS11_03600</name>
</gene>
<dbReference type="GO" id="GO:0071555">
    <property type="term" value="P:cell wall organization"/>
    <property type="evidence" value="ECO:0007669"/>
    <property type="project" value="TreeGrafter"/>
</dbReference>
<feature type="transmembrane region" description="Helical" evidence="8">
    <location>
        <begin position="228"/>
        <end position="247"/>
    </location>
</feature>
<sequence length="376" mass="41134">MWGLVYISIFLFSLLLSLLLTPLAGKTATFFKVLDYPDERKIHSFPKPLLGGVAIYLSFSFTILLGVFFGKTGLARFLPFSIQSYLPGIISVLPKLSLILIGGLIILCFGLIDDLIGLRPGLKLSGQIAIGICLFLVGIRITLFISNPLLSAIITILWLITIINAFNLLDNMDGLSVGVAVIASFLFFLVAISNGEFFISTILAVFLGSLLGFLRYNFYPAKIFMGEAGTSFIGYLLATIAILGTYYQKETPSFLPVIGPLLILGLPLFDMAGVVVIRIKNKKSIFRADKNHLSHRLVNLGMSQRKAVLFIYLAAFSLGLGALLLGKLSLLGGLLIVLQALTIITIIVLLEITGRNHKNNIHHRVTEDTEKEKNNS</sequence>
<feature type="transmembrane region" description="Helical" evidence="8">
    <location>
        <begin position="49"/>
        <end position="69"/>
    </location>
</feature>
<dbReference type="AlphaFoldDB" id="A0A2M7E8T8"/>
<keyword evidence="3" id="KW-0808">Transferase</keyword>
<dbReference type="EMBL" id="PETL01000176">
    <property type="protein sequence ID" value="PIV64166.1"/>
    <property type="molecule type" value="Genomic_DNA"/>
</dbReference>
<dbReference type="GO" id="GO:0005886">
    <property type="term" value="C:plasma membrane"/>
    <property type="evidence" value="ECO:0007669"/>
    <property type="project" value="UniProtKB-SubCell"/>
</dbReference>
<evidence type="ECO:0000256" key="2">
    <source>
        <dbReference type="ARBA" id="ARBA00022475"/>
    </source>
</evidence>
<proteinExistence type="predicted"/>
<keyword evidence="6 8" id="KW-0472">Membrane</keyword>
<evidence type="ECO:0000256" key="5">
    <source>
        <dbReference type="ARBA" id="ARBA00022989"/>
    </source>
</evidence>
<dbReference type="InterPro" id="IPR000715">
    <property type="entry name" value="Glycosyl_transferase_4"/>
</dbReference>
<keyword evidence="7" id="KW-0460">Magnesium</keyword>
<feature type="transmembrane region" description="Helical" evidence="8">
    <location>
        <begin position="6"/>
        <end position="28"/>
    </location>
</feature>
<evidence type="ECO:0008006" key="11">
    <source>
        <dbReference type="Google" id="ProtNLM"/>
    </source>
</evidence>
<dbReference type="PANTHER" id="PTHR22926">
    <property type="entry name" value="PHOSPHO-N-ACETYLMURAMOYL-PENTAPEPTIDE-TRANSFERASE"/>
    <property type="match status" value="1"/>
</dbReference>
<feature type="transmembrane region" description="Helical" evidence="8">
    <location>
        <begin position="124"/>
        <end position="143"/>
    </location>
</feature>
<evidence type="ECO:0000256" key="1">
    <source>
        <dbReference type="ARBA" id="ARBA00004651"/>
    </source>
</evidence>
<dbReference type="CDD" id="cd06853">
    <property type="entry name" value="GT_WecA_like"/>
    <property type="match status" value="1"/>
</dbReference>
<evidence type="ECO:0000256" key="6">
    <source>
        <dbReference type="ARBA" id="ARBA00023136"/>
    </source>
</evidence>
<feature type="transmembrane region" description="Helical" evidence="8">
    <location>
        <begin position="253"/>
        <end position="277"/>
    </location>
</feature>
<reference evidence="10" key="1">
    <citation type="submission" date="2017-09" db="EMBL/GenBank/DDBJ databases">
        <title>Depth-based differentiation of microbial function through sediment-hosted aquifers and enrichment of novel symbionts in the deep terrestrial subsurface.</title>
        <authorList>
            <person name="Probst A.J."/>
            <person name="Ladd B."/>
            <person name="Jarett J.K."/>
            <person name="Geller-Mcgrath D.E."/>
            <person name="Sieber C.M.K."/>
            <person name="Emerson J.B."/>
            <person name="Anantharaman K."/>
            <person name="Thomas B.C."/>
            <person name="Malmstrom R."/>
            <person name="Stieglmeier M."/>
            <person name="Klingl A."/>
            <person name="Woyke T."/>
            <person name="Ryan C.M."/>
            <person name="Banfield J.F."/>
        </authorList>
    </citation>
    <scope>NUCLEOTIDE SEQUENCE [LARGE SCALE GENOMIC DNA]</scope>
</reference>
<organism evidence="9 10">
    <name type="scientific">bacterium (Candidatus Ratteibacteria) CG01_land_8_20_14_3_00_40_19</name>
    <dbReference type="NCBI Taxonomy" id="2014290"/>
    <lineage>
        <taxon>Bacteria</taxon>
        <taxon>Candidatus Ratteibacteria</taxon>
    </lineage>
</organism>
<keyword evidence="5 8" id="KW-1133">Transmembrane helix</keyword>
<comment type="subcellular location">
    <subcellularLocation>
        <location evidence="1">Cell membrane</location>
        <topology evidence="1">Multi-pass membrane protein</topology>
    </subcellularLocation>
</comment>
<dbReference type="GO" id="GO:0044038">
    <property type="term" value="P:cell wall macromolecule biosynthetic process"/>
    <property type="evidence" value="ECO:0007669"/>
    <property type="project" value="TreeGrafter"/>
</dbReference>
<feature type="transmembrane region" description="Helical" evidence="8">
    <location>
        <begin position="198"/>
        <end position="216"/>
    </location>
</feature>
<dbReference type="GO" id="GO:0016780">
    <property type="term" value="F:phosphotransferase activity, for other substituted phosphate groups"/>
    <property type="evidence" value="ECO:0007669"/>
    <property type="project" value="InterPro"/>
</dbReference>
<feature type="transmembrane region" description="Helical" evidence="8">
    <location>
        <begin position="89"/>
        <end position="112"/>
    </location>
</feature>
<feature type="transmembrane region" description="Helical" evidence="8">
    <location>
        <begin position="331"/>
        <end position="350"/>
    </location>
</feature>
<evidence type="ECO:0000256" key="8">
    <source>
        <dbReference type="SAM" id="Phobius"/>
    </source>
</evidence>
<dbReference type="Pfam" id="PF00953">
    <property type="entry name" value="Glycos_transf_4"/>
    <property type="match status" value="1"/>
</dbReference>
<comment type="caution">
    <text evidence="9">The sequence shown here is derived from an EMBL/GenBank/DDBJ whole genome shotgun (WGS) entry which is preliminary data.</text>
</comment>
<dbReference type="GO" id="GO:0046872">
    <property type="term" value="F:metal ion binding"/>
    <property type="evidence" value="ECO:0007669"/>
    <property type="project" value="UniProtKB-KW"/>
</dbReference>
<name>A0A2M7E8T8_9BACT</name>
<evidence type="ECO:0000256" key="4">
    <source>
        <dbReference type="ARBA" id="ARBA00022692"/>
    </source>
</evidence>
<evidence type="ECO:0000256" key="3">
    <source>
        <dbReference type="ARBA" id="ARBA00022679"/>
    </source>
</evidence>
<feature type="transmembrane region" description="Helical" evidence="8">
    <location>
        <begin position="175"/>
        <end position="192"/>
    </location>
</feature>
<keyword evidence="4 8" id="KW-0812">Transmembrane</keyword>
<evidence type="ECO:0000313" key="9">
    <source>
        <dbReference type="EMBL" id="PIV64166.1"/>
    </source>
</evidence>
<feature type="transmembrane region" description="Helical" evidence="8">
    <location>
        <begin position="307"/>
        <end position="325"/>
    </location>
</feature>
<protein>
    <recommendedName>
        <fullName evidence="11">Undecaprenyl-phosphate alpha-N-acetylglucosaminyl 1-phosphate transferase</fullName>
    </recommendedName>
</protein>
<comment type="cofactor">
    <cofactor evidence="7">
        <name>Mg(2+)</name>
        <dbReference type="ChEBI" id="CHEBI:18420"/>
    </cofactor>
</comment>
<keyword evidence="2" id="KW-1003">Cell membrane</keyword>
<keyword evidence="7" id="KW-0479">Metal-binding</keyword>
<accession>A0A2M7E8T8</accession>
<dbReference type="Proteomes" id="UP000228886">
    <property type="component" value="Unassembled WGS sequence"/>
</dbReference>
<feature type="binding site" evidence="7">
    <location>
        <position position="167"/>
    </location>
    <ligand>
        <name>Mg(2+)</name>
        <dbReference type="ChEBI" id="CHEBI:18420"/>
    </ligand>
</feature>
<dbReference type="GO" id="GO:0009103">
    <property type="term" value="P:lipopolysaccharide biosynthetic process"/>
    <property type="evidence" value="ECO:0007669"/>
    <property type="project" value="TreeGrafter"/>
</dbReference>
<evidence type="ECO:0000256" key="7">
    <source>
        <dbReference type="PIRSR" id="PIRSR600715-1"/>
    </source>
</evidence>
<dbReference type="PANTHER" id="PTHR22926:SF3">
    <property type="entry name" value="UNDECAPRENYL-PHOSPHATE ALPHA-N-ACETYLGLUCOSAMINYL 1-PHOSPHATE TRANSFERASE"/>
    <property type="match status" value="1"/>
</dbReference>
<evidence type="ECO:0000313" key="10">
    <source>
        <dbReference type="Proteomes" id="UP000228886"/>
    </source>
</evidence>
<feature type="transmembrane region" description="Helical" evidence="8">
    <location>
        <begin position="149"/>
        <end position="168"/>
    </location>
</feature>